<dbReference type="Proteomes" id="UP000501812">
    <property type="component" value="Chromosome"/>
</dbReference>
<name>A0A858RF87_9BACT</name>
<keyword evidence="5" id="KW-1185">Reference proteome</keyword>
<evidence type="ECO:0000259" key="3">
    <source>
        <dbReference type="Pfam" id="PF00144"/>
    </source>
</evidence>
<dbReference type="InterPro" id="IPR051478">
    <property type="entry name" value="Beta-lactamase-like_AB/R"/>
</dbReference>
<comment type="similarity">
    <text evidence="1">Belongs to the beta-lactamase family.</text>
</comment>
<dbReference type="SUPFAM" id="SSF56601">
    <property type="entry name" value="beta-lactamase/transpeptidase-like"/>
    <property type="match status" value="1"/>
</dbReference>
<accession>A0A858RF87</accession>
<dbReference type="KEGG" id="luo:HHL09_08195"/>
<feature type="chain" id="PRO_5033026119" evidence="2">
    <location>
        <begin position="18"/>
        <end position="535"/>
    </location>
</feature>
<organism evidence="4 5">
    <name type="scientific">Luteolibacter luteus</name>
    <dbReference type="NCBI Taxonomy" id="2728835"/>
    <lineage>
        <taxon>Bacteria</taxon>
        <taxon>Pseudomonadati</taxon>
        <taxon>Verrucomicrobiota</taxon>
        <taxon>Verrucomicrobiia</taxon>
        <taxon>Verrucomicrobiales</taxon>
        <taxon>Verrucomicrobiaceae</taxon>
        <taxon>Luteolibacter</taxon>
    </lineage>
</organism>
<evidence type="ECO:0000313" key="4">
    <source>
        <dbReference type="EMBL" id="QJE95766.1"/>
    </source>
</evidence>
<gene>
    <name evidence="4" type="ORF">HHL09_08195</name>
</gene>
<keyword evidence="2" id="KW-0732">Signal</keyword>
<evidence type="ECO:0000256" key="2">
    <source>
        <dbReference type="SAM" id="SignalP"/>
    </source>
</evidence>
<dbReference type="RefSeq" id="WP_169454079.1">
    <property type="nucleotide sequence ID" value="NZ_CP051774.1"/>
</dbReference>
<protein>
    <submittedName>
        <fullName evidence="4">Beta-lactamase family protein</fullName>
    </submittedName>
</protein>
<feature type="domain" description="Beta-lactamase-related" evidence="3">
    <location>
        <begin position="29"/>
        <end position="344"/>
    </location>
</feature>
<dbReference type="PANTHER" id="PTHR22935:SF95">
    <property type="entry name" value="BETA-LACTAMASE-LIKE 1-RELATED"/>
    <property type="match status" value="1"/>
</dbReference>
<feature type="signal peptide" evidence="2">
    <location>
        <begin position="1"/>
        <end position="17"/>
    </location>
</feature>
<dbReference type="Gene3D" id="3.40.710.10">
    <property type="entry name" value="DD-peptidase/beta-lactamase superfamily"/>
    <property type="match status" value="1"/>
</dbReference>
<evidence type="ECO:0000313" key="5">
    <source>
        <dbReference type="Proteomes" id="UP000501812"/>
    </source>
</evidence>
<dbReference type="InterPro" id="IPR012338">
    <property type="entry name" value="Beta-lactam/transpept-like"/>
</dbReference>
<evidence type="ECO:0000256" key="1">
    <source>
        <dbReference type="ARBA" id="ARBA00038473"/>
    </source>
</evidence>
<reference evidence="4 5" key="1">
    <citation type="submission" date="2020-04" db="EMBL/GenBank/DDBJ databases">
        <title>Luteolibacter sp. G-1-1-1 isolated from soil.</title>
        <authorList>
            <person name="Dahal R.H."/>
        </authorList>
    </citation>
    <scope>NUCLEOTIDE SEQUENCE [LARGE SCALE GENOMIC DNA]</scope>
    <source>
        <strain evidence="4 5">G-1-1-1</strain>
    </source>
</reference>
<dbReference type="PANTHER" id="PTHR22935">
    <property type="entry name" value="PENICILLIN-BINDING PROTEIN"/>
    <property type="match status" value="1"/>
</dbReference>
<proteinExistence type="inferred from homology"/>
<dbReference type="InterPro" id="IPR001466">
    <property type="entry name" value="Beta-lactam-related"/>
</dbReference>
<dbReference type="EMBL" id="CP051774">
    <property type="protein sequence ID" value="QJE95766.1"/>
    <property type="molecule type" value="Genomic_DNA"/>
</dbReference>
<dbReference type="AlphaFoldDB" id="A0A858RF87"/>
<dbReference type="Pfam" id="PF00144">
    <property type="entry name" value="Beta-lactamase"/>
    <property type="match status" value="1"/>
</dbReference>
<sequence>MKRIIPSLIAMSTLASAADYSGVIPSYQDAVKAEMAEWKLRGISIAWVDRNSIVYEEGFGEAKKDSVFRAGSVSKLFNAVAVMKLVEQGKLGLDAPLPDDRVPVNPFNGKPITLRQLLSHRSGFQREASTGGYFDDSEPTLEATAASLKGMALVSPPESENRYSNIAPSLAGHVAAEAAGKSFPKLQAEWIHRPLGMTKSSWLHKDAGAVLPSHIRVADRKGGFTDRSTPLFDLGTIPAGNLYTTAGDLGRFIMMLAAEGDSPGGRILKAETLTEMWKPQFDPKGSFGIGFALGEWRGRKTVGHGGAVYGHSTALTYLPEEKIGVVVLCNEDIVNGRTQHLADLALSLMLQAKKGEAPQAAPTYPASPEEKQEIAGKWESQSFWMELGGDLSGVLSCQEFKLTPTAKDRYLLNSRLHSDLPVSINRDTTGTVIRISAGPQEFTRVPDNRKPLPKEWRAFQGSYGPNMIPFVVHEKFGRLYGTTENMADYRLTPVNRYVFAFPAGLYAKEHAVFIPGPDGKARAVDLANMTLPRID</sequence>